<reference evidence="2 3" key="1">
    <citation type="submission" date="2016-09" db="EMBL/GenBank/DDBJ databases">
        <title>Alteromonas lipolytica, a new species isolated from sea water.</title>
        <authorList>
            <person name="Wu Y.-H."/>
            <person name="Cheng H."/>
            <person name="Xu X.-W."/>
        </authorList>
    </citation>
    <scope>NUCLEOTIDE SEQUENCE [LARGE SCALE GENOMIC DNA]</scope>
    <source>
        <strain evidence="2 3">JW12</strain>
    </source>
</reference>
<keyword evidence="1" id="KW-1133">Transmembrane helix</keyword>
<sequence>MLDMGEAFKATEECVIALEAMKDIKAEYMNTVYTTLGSIVIAIGWILTSLESRNFIAKHERIRSIMLAAILFFCIFHFKNLLQIAERARNLNLALDKLCHNIPFVLSDIYVIKDWWPWASITFNGVMFLGLLSMILTIKKEKE</sequence>
<dbReference type="RefSeq" id="WP_070177143.1">
    <property type="nucleotide sequence ID" value="NZ_BMJR01000011.1"/>
</dbReference>
<protein>
    <submittedName>
        <fullName evidence="2">Uncharacterized protein</fullName>
    </submittedName>
</protein>
<feature type="transmembrane region" description="Helical" evidence="1">
    <location>
        <begin position="115"/>
        <end position="138"/>
    </location>
</feature>
<evidence type="ECO:0000313" key="3">
    <source>
        <dbReference type="Proteomes" id="UP000176037"/>
    </source>
</evidence>
<dbReference type="EMBL" id="MJIC01000014">
    <property type="protein sequence ID" value="OFI34214.1"/>
    <property type="molecule type" value="Genomic_DNA"/>
</dbReference>
<feature type="transmembrane region" description="Helical" evidence="1">
    <location>
        <begin position="62"/>
        <end position="82"/>
    </location>
</feature>
<proteinExistence type="predicted"/>
<dbReference type="AlphaFoldDB" id="A0A1E8FE57"/>
<dbReference type="Proteomes" id="UP000176037">
    <property type="component" value="Unassembled WGS sequence"/>
</dbReference>
<keyword evidence="1" id="KW-0472">Membrane</keyword>
<name>A0A1E8FE57_9ALTE</name>
<organism evidence="2 3">
    <name type="scientific">Alteromonas lipolytica</name>
    <dbReference type="NCBI Taxonomy" id="1856405"/>
    <lineage>
        <taxon>Bacteria</taxon>
        <taxon>Pseudomonadati</taxon>
        <taxon>Pseudomonadota</taxon>
        <taxon>Gammaproteobacteria</taxon>
        <taxon>Alteromonadales</taxon>
        <taxon>Alteromonadaceae</taxon>
        <taxon>Alteromonas/Salinimonas group</taxon>
        <taxon>Alteromonas</taxon>
    </lineage>
</organism>
<keyword evidence="3" id="KW-1185">Reference proteome</keyword>
<accession>A0A1E8FE57</accession>
<evidence type="ECO:0000313" key="2">
    <source>
        <dbReference type="EMBL" id="OFI34214.1"/>
    </source>
</evidence>
<evidence type="ECO:0000256" key="1">
    <source>
        <dbReference type="SAM" id="Phobius"/>
    </source>
</evidence>
<feature type="transmembrane region" description="Helical" evidence="1">
    <location>
        <begin position="31"/>
        <end position="50"/>
    </location>
</feature>
<gene>
    <name evidence="2" type="ORF">BFC17_22010</name>
</gene>
<comment type="caution">
    <text evidence="2">The sequence shown here is derived from an EMBL/GenBank/DDBJ whole genome shotgun (WGS) entry which is preliminary data.</text>
</comment>
<keyword evidence="1" id="KW-0812">Transmembrane</keyword>